<organism evidence="6 7">
    <name type="scientific">Flagellimonas oceani</name>
    <dbReference type="NCBI Taxonomy" id="2698672"/>
    <lineage>
        <taxon>Bacteria</taxon>
        <taxon>Pseudomonadati</taxon>
        <taxon>Bacteroidota</taxon>
        <taxon>Flavobacteriia</taxon>
        <taxon>Flavobacteriales</taxon>
        <taxon>Flavobacteriaceae</taxon>
        <taxon>Flagellimonas</taxon>
    </lineage>
</organism>
<dbReference type="AlphaFoldDB" id="A0A6G7IZT8"/>
<dbReference type="GO" id="GO:0003700">
    <property type="term" value="F:DNA-binding transcription factor activity"/>
    <property type="evidence" value="ECO:0007669"/>
    <property type="project" value="TreeGrafter"/>
</dbReference>
<name>A0A6G7IZT8_9FLAO</name>
<evidence type="ECO:0000256" key="1">
    <source>
        <dbReference type="ARBA" id="ARBA00023015"/>
    </source>
</evidence>
<keyword evidence="2 4" id="KW-0238">DNA-binding</keyword>
<dbReference type="InterPro" id="IPR050109">
    <property type="entry name" value="HTH-type_TetR-like_transc_reg"/>
</dbReference>
<accession>A0A6G7IZT8</accession>
<dbReference type="Gene3D" id="1.10.357.10">
    <property type="entry name" value="Tetracycline Repressor, domain 2"/>
    <property type="match status" value="1"/>
</dbReference>
<dbReference type="GO" id="GO:0000976">
    <property type="term" value="F:transcription cis-regulatory region binding"/>
    <property type="evidence" value="ECO:0007669"/>
    <property type="project" value="TreeGrafter"/>
</dbReference>
<dbReference type="SUPFAM" id="SSF46689">
    <property type="entry name" value="Homeodomain-like"/>
    <property type="match status" value="1"/>
</dbReference>
<proteinExistence type="predicted"/>
<dbReference type="InterPro" id="IPR001647">
    <property type="entry name" value="HTH_TetR"/>
</dbReference>
<gene>
    <name evidence="6" type="ORF">GVT53_04140</name>
</gene>
<dbReference type="PANTHER" id="PTHR30055">
    <property type="entry name" value="HTH-TYPE TRANSCRIPTIONAL REGULATOR RUTR"/>
    <property type="match status" value="1"/>
</dbReference>
<evidence type="ECO:0000256" key="4">
    <source>
        <dbReference type="PROSITE-ProRule" id="PRU00335"/>
    </source>
</evidence>
<dbReference type="PANTHER" id="PTHR30055:SF234">
    <property type="entry name" value="HTH-TYPE TRANSCRIPTIONAL REGULATOR BETI"/>
    <property type="match status" value="1"/>
</dbReference>
<evidence type="ECO:0000313" key="6">
    <source>
        <dbReference type="EMBL" id="QII43899.1"/>
    </source>
</evidence>
<dbReference type="PROSITE" id="PS50977">
    <property type="entry name" value="HTH_TETR_2"/>
    <property type="match status" value="1"/>
</dbReference>
<dbReference type="InterPro" id="IPR009057">
    <property type="entry name" value="Homeodomain-like_sf"/>
</dbReference>
<keyword evidence="3" id="KW-0804">Transcription</keyword>
<dbReference type="RefSeq" id="WP_166247560.1">
    <property type="nucleotide sequence ID" value="NZ_CP049616.1"/>
</dbReference>
<dbReference type="Pfam" id="PF00440">
    <property type="entry name" value="TetR_N"/>
    <property type="match status" value="1"/>
</dbReference>
<evidence type="ECO:0000313" key="7">
    <source>
        <dbReference type="Proteomes" id="UP000502928"/>
    </source>
</evidence>
<sequence>MRHIAYVCDMISTRTKIISAAVRCFRTNPSDTLEKVAEEAGVSRRTLHRYFENREDLIDSCKNEMLVSCNMAMTTAYESDPDPIKKIRNMLFAAIEQGANYAFVKRIYERSNFSDLEMKKEFESDDVKSKWLNLINELQKAERINPELTIPWIFNLFGSIIETAIFAVESGDVAKNDSKNFAWISFKGAIALKE</sequence>
<feature type="DNA-binding region" description="H-T-H motif" evidence="4">
    <location>
        <begin position="32"/>
        <end position="51"/>
    </location>
</feature>
<keyword evidence="1" id="KW-0805">Transcription regulation</keyword>
<evidence type="ECO:0000256" key="2">
    <source>
        <dbReference type="ARBA" id="ARBA00023125"/>
    </source>
</evidence>
<keyword evidence="7" id="KW-1185">Reference proteome</keyword>
<dbReference type="KEGG" id="mut:GVT53_04140"/>
<protein>
    <submittedName>
        <fullName evidence="6">TetR/AcrR family transcriptional regulator</fullName>
    </submittedName>
</protein>
<dbReference type="EMBL" id="CP049616">
    <property type="protein sequence ID" value="QII43899.1"/>
    <property type="molecule type" value="Genomic_DNA"/>
</dbReference>
<feature type="domain" description="HTH tetR-type" evidence="5">
    <location>
        <begin position="11"/>
        <end position="69"/>
    </location>
</feature>
<evidence type="ECO:0000256" key="3">
    <source>
        <dbReference type="ARBA" id="ARBA00023163"/>
    </source>
</evidence>
<evidence type="ECO:0000259" key="5">
    <source>
        <dbReference type="PROSITE" id="PS50977"/>
    </source>
</evidence>
<reference evidence="6 7" key="1">
    <citation type="submission" date="2020-02" db="EMBL/GenBank/DDBJ databases">
        <title>Complete genome of Muricauda sp. 501str8.</title>
        <authorList>
            <person name="Dong B."/>
            <person name="Zhu S."/>
            <person name="Yang J."/>
            <person name="Chen J."/>
        </authorList>
    </citation>
    <scope>NUCLEOTIDE SEQUENCE [LARGE SCALE GENOMIC DNA]</scope>
    <source>
        <strain evidence="6 7">501str8</strain>
    </source>
</reference>
<dbReference type="Proteomes" id="UP000502928">
    <property type="component" value="Chromosome"/>
</dbReference>